<dbReference type="AlphaFoldDB" id="A0A370BL96"/>
<sequence length="601" mass="66392">MAISGGILGATTGTLNTISRGDCCTVHVEAERHLGPQLGLSSVLGASRGDTARDAREEKWHNNIGNSGKFYNLDPAIIWRGYPAICTASIRFDRPTQKARSPSSFIGHQRLFPVMREFPRRRACDSSFFSICQAHLVQRESSDTDLSRTRLNLVSHARYDFISVVVISLFRWAMALGLPLSELKLARQDVRVRTLEKPTAGVVYLPPLTQVQRVDWNTPYRFYKMSHGIGKTLLGGPGSGVIRWMASSGKHATVAEYRRWTFIIHQLRTGCPTKLVAGKDGGAYDIIGKGKRECEGSARSSPREEKGGCETGAKAGMLAGETGAGRQPKELRLPDFQVKRPAPSQAPFLRPGKNENPEPRVQLEHVPTWESARVSLIGVGEIPRDSRRLANTGQSPPLVRCQSIPNYGMEISLIYLLVVLLARKGCMPPPGHVSMAHIDSKEPPFHVTLHYDTVHETNREREREREGELSVLSTLEESKGPKLIIGAWFYPSAPSFHSTCGVVCWSLHTPLGRQLDNTNPPGERAHRSPAQILGRYGSLFPTELLDSSNRTFFATLREGSSPPVVGTIKRDIGPSITWVELVVDTFWGNHIAGIIIHAWNG</sequence>
<evidence type="ECO:0000313" key="2">
    <source>
        <dbReference type="EMBL" id="RDH16353.1"/>
    </source>
</evidence>
<evidence type="ECO:0000256" key="1">
    <source>
        <dbReference type="SAM" id="MobiDB-lite"/>
    </source>
</evidence>
<gene>
    <name evidence="2" type="ORF">M747DRAFT_245410</name>
</gene>
<reference evidence="2 3" key="1">
    <citation type="submission" date="2018-07" db="EMBL/GenBank/DDBJ databases">
        <title>Section-level genome sequencing of Aspergillus section Nigri to investigate inter- and intra-species variation.</title>
        <authorList>
            <consortium name="DOE Joint Genome Institute"/>
            <person name="Vesth T.C."/>
            <person name="Nybo J.L."/>
            <person name="Theobald S."/>
            <person name="Frisvad J.C."/>
            <person name="Larsen T.O."/>
            <person name="Nielsen K.F."/>
            <person name="Hoof J.B."/>
            <person name="Brandl J."/>
            <person name="Salamov A."/>
            <person name="Riley R."/>
            <person name="Gladden J.M."/>
            <person name="Phatale P."/>
            <person name="Nielsen M.T."/>
            <person name="Lyhne E.K."/>
            <person name="Kogle M.E."/>
            <person name="Strasser K."/>
            <person name="McDonnell E."/>
            <person name="Barry K."/>
            <person name="Clum A."/>
            <person name="Chen C."/>
            <person name="Nolan M."/>
            <person name="Sandor L."/>
            <person name="Kuo A."/>
            <person name="Lipzen A."/>
            <person name="Hainaut M."/>
            <person name="Drula E."/>
            <person name="Tsang A."/>
            <person name="Magnuson J.K."/>
            <person name="Henrissat B."/>
            <person name="Wiebenga A."/>
            <person name="Simmons B.A."/>
            <person name="Makela M.R."/>
            <person name="De vries R.P."/>
            <person name="Grigoriev I.V."/>
            <person name="Mortensen U.H."/>
            <person name="Baker S.E."/>
            <person name="Andersen M.R."/>
        </authorList>
    </citation>
    <scope>NUCLEOTIDE SEQUENCE [LARGE SCALE GENOMIC DNA]</scope>
    <source>
        <strain evidence="2 3">ATCC 13496</strain>
    </source>
</reference>
<dbReference type="VEuPathDB" id="FungiDB:M747DRAFT_245410"/>
<feature type="compositionally biased region" description="Basic and acidic residues" evidence="1">
    <location>
        <begin position="293"/>
        <end position="308"/>
    </location>
</feature>
<feature type="region of interest" description="Disordered" evidence="1">
    <location>
        <begin position="293"/>
        <end position="327"/>
    </location>
</feature>
<evidence type="ECO:0000313" key="3">
    <source>
        <dbReference type="Proteomes" id="UP000253845"/>
    </source>
</evidence>
<dbReference type="EMBL" id="KZ851940">
    <property type="protein sequence ID" value="RDH16353.1"/>
    <property type="molecule type" value="Genomic_DNA"/>
</dbReference>
<dbReference type="Proteomes" id="UP000253845">
    <property type="component" value="Unassembled WGS sequence"/>
</dbReference>
<organism evidence="2 3">
    <name type="scientific">Aspergillus niger ATCC 13496</name>
    <dbReference type="NCBI Taxonomy" id="1353008"/>
    <lineage>
        <taxon>Eukaryota</taxon>
        <taxon>Fungi</taxon>
        <taxon>Dikarya</taxon>
        <taxon>Ascomycota</taxon>
        <taxon>Pezizomycotina</taxon>
        <taxon>Eurotiomycetes</taxon>
        <taxon>Eurotiomycetidae</taxon>
        <taxon>Eurotiales</taxon>
        <taxon>Aspergillaceae</taxon>
        <taxon>Aspergillus</taxon>
        <taxon>Aspergillus subgen. Circumdati</taxon>
    </lineage>
</organism>
<name>A0A370BL96_ASPNG</name>
<proteinExistence type="predicted"/>
<accession>A0A370BL96</accession>
<protein>
    <submittedName>
        <fullName evidence="2">Uncharacterized protein</fullName>
    </submittedName>
</protein>